<sequence length="120" mass="13455">MYRVTPAPSQGEMRPGGRSGGDATVIIVTEKAVKRLAGVTFHVIDRNGQTSSERPGLLRQMMIVVCSPFDQQIKYATASDRKTALRIQITVLPAHIPLDTLLTFTLLTTYSYHQHHRHWV</sequence>
<dbReference type="GeneID" id="60784111"/>
<reference evidence="2 3" key="1">
    <citation type="submission" date="2020-12" db="EMBL/GenBank/DDBJ databases">
        <title>FDA dAtabase for Regulatory Grade micrObial Sequences (FDA-ARGOS): Supporting development and validation of Infectious Disease Dx tests.</title>
        <authorList>
            <person name="Sproer C."/>
            <person name="Gronow S."/>
            <person name="Severitt S."/>
            <person name="Schroder I."/>
            <person name="Tallon L."/>
            <person name="Sadzewicz L."/>
            <person name="Zhao X."/>
            <person name="Boylan J."/>
            <person name="Ott S."/>
            <person name="Bowen H."/>
            <person name="Vavikolanu K."/>
            <person name="Mehta A."/>
            <person name="Aluvathingal J."/>
            <person name="Nadendla S."/>
            <person name="Lowell S."/>
            <person name="Myers T."/>
            <person name="Yan Y."/>
            <person name="Sichtig H."/>
        </authorList>
    </citation>
    <scope>NUCLEOTIDE SEQUENCE [LARGE SCALE GENOMIC DNA]</scope>
    <source>
        <strain evidence="2 3">FDAARGOS_933</strain>
    </source>
</reference>
<protein>
    <submittedName>
        <fullName evidence="2">Uncharacterized protein</fullName>
    </submittedName>
</protein>
<name>A0A7T2PG68_9GAMM</name>
<organism evidence="2 3">
    <name type="scientific">Aeromonas allosaccharophila</name>
    <dbReference type="NCBI Taxonomy" id="656"/>
    <lineage>
        <taxon>Bacteria</taxon>
        <taxon>Pseudomonadati</taxon>
        <taxon>Pseudomonadota</taxon>
        <taxon>Gammaproteobacteria</taxon>
        <taxon>Aeromonadales</taxon>
        <taxon>Aeromonadaceae</taxon>
        <taxon>Aeromonas</taxon>
    </lineage>
</organism>
<dbReference type="KEGG" id="aall:I6G90_00855"/>
<evidence type="ECO:0000313" key="2">
    <source>
        <dbReference type="EMBL" id="QPR55031.1"/>
    </source>
</evidence>
<evidence type="ECO:0000256" key="1">
    <source>
        <dbReference type="SAM" id="MobiDB-lite"/>
    </source>
</evidence>
<evidence type="ECO:0000313" key="3">
    <source>
        <dbReference type="Proteomes" id="UP000595101"/>
    </source>
</evidence>
<dbReference type="AlphaFoldDB" id="A0A7T2PG68"/>
<dbReference type="Proteomes" id="UP000595101">
    <property type="component" value="Chromosome"/>
</dbReference>
<dbReference type="RefSeq" id="WP_197929278.1">
    <property type="nucleotide sequence ID" value="NZ_CP065745.1"/>
</dbReference>
<dbReference type="EMBL" id="CP065745">
    <property type="protein sequence ID" value="QPR55031.1"/>
    <property type="molecule type" value="Genomic_DNA"/>
</dbReference>
<accession>A0A7T2PG68</accession>
<feature type="region of interest" description="Disordered" evidence="1">
    <location>
        <begin position="1"/>
        <end position="21"/>
    </location>
</feature>
<proteinExistence type="predicted"/>
<gene>
    <name evidence="2" type="ORF">I6G90_00855</name>
</gene>